<sequence>MQREPDKHFGVGKLWACFPFHSTRQRESAKGTLRTIMENNKTEWNQLRLAGGKAQAKRILQESISAFPKFVRNGHADKPEWAIEALYNISVRIRLEQRKEKSRNATQRKRKRRAAIESESESDDVEHSSEEQPQPENCASSSTQPLQPPSRSYSTKSQSRISNERHRYVYPIPPIMIEVQNTVPGLDDGSYNGLAHTSLLCRENTRPHSDGSMQPDHISYQKWQEFLQEQCGFEPTAHVMRYTNSQGTHTVVRSQMQLQYIFMNTHADQIQFHIVEDPNPHQCRPIPTFLNFTDEPHSRQDTPGCGMITEQLLSRSPKSRHLDYEQGSDTYEDMTRLSANILRTSLEPSDNIPHEQPLQEQHQLQEPINPNLAPTHGANQQEEQISDTTEPTVAVQHTVTTDPSTGEVVTHPDHSQSTQQTVDPTNTGGPTTPISINSKSDSNNETDNDPDIKEQTGNKDNTKNQVDTEDEELARGLWTNEERVEEQLRDFNHDLQYDELNVEIWRLTLDAFRFPHNAYQNPDKCIPLPGVRPDRYPRPYQLYEAVWMLYNEANSVQNGGFLANDPGLGKTVSVLLAIIIGRWLDIANQRFTKEREEARKAKRSSPPLVYPCNHANDLPICCPCHPSSPTHKLRSYRIGITYVIVDLILLSNWAQEWTYFFDLQDPILGNSETGMTVLIGHRKTVLGMPTVEGWVRQHGVDQLVYTEARRFNELLAKTQGKTYYKYNGMTAEEEQELTNTTKMIHDAEFSVPDDMTRFIIITTPESYESRVQRYLTLQAQVPAAPHIKKKPRDMTLMGNIAARVVRDECHSSWQTTSRLFQVFRKLDRCNKPALWFLSGTPCPTTPKNIKGFVELTETPEWANHEELKIYRSFRIQRIGEAFEKVVRSKTLNPEALAQCLDDVRDYLKHINFEKRTENSNWFGRPLITLPEQIHKDFVCPLSEEDRANIESFFNDMKSQISEIRYQGNADWRFQLRSITQRIRIATGIPGLLRTAQRQNKDISSIPFTVDGMKKAEVLPNPEGSWFDKNISSIMEGSTRWAKTREVIDGLGMEDNSNAPRKLVILTQYPTTAVILSLALRRFYPHMFPKLMLASTPKRFELVRAFQEGRAGEMVNVGDEFQSPGILVATTKTTATGLTLHRAAHLILFEVDWVSSTHKQAWGRVRRIGQRSPYVWTYLFCNNDMEVELRIQVCNLQRSQLADVLGTYRKKSKRRRQTEVDFVDNA</sequence>
<dbReference type="InterPro" id="IPR000330">
    <property type="entry name" value="SNF2_N"/>
</dbReference>
<feature type="region of interest" description="Disordered" evidence="4">
    <location>
        <begin position="98"/>
        <end position="165"/>
    </location>
</feature>
<dbReference type="InterPro" id="IPR050628">
    <property type="entry name" value="SNF2_RAD54_helicase_TF"/>
</dbReference>
<evidence type="ECO:0000313" key="7">
    <source>
        <dbReference type="Proteomes" id="UP000324241"/>
    </source>
</evidence>
<feature type="compositionally biased region" description="Polar residues" evidence="4">
    <location>
        <begin position="377"/>
        <end position="404"/>
    </location>
</feature>
<evidence type="ECO:0000256" key="3">
    <source>
        <dbReference type="ARBA" id="ARBA00022840"/>
    </source>
</evidence>
<evidence type="ECO:0000259" key="5">
    <source>
        <dbReference type="SMART" id="SM00487"/>
    </source>
</evidence>
<dbReference type="Gene3D" id="3.40.50.300">
    <property type="entry name" value="P-loop containing nucleotide triphosphate hydrolases"/>
    <property type="match status" value="2"/>
</dbReference>
<keyword evidence="1" id="KW-0547">Nucleotide-binding</keyword>
<feature type="compositionally biased region" description="Polar residues" evidence="4">
    <location>
        <begin position="132"/>
        <end position="161"/>
    </location>
</feature>
<evidence type="ECO:0000256" key="4">
    <source>
        <dbReference type="SAM" id="MobiDB-lite"/>
    </source>
</evidence>
<dbReference type="Pfam" id="PF00176">
    <property type="entry name" value="SNF2-rel_dom"/>
    <property type="match status" value="1"/>
</dbReference>
<dbReference type="GO" id="GO:0006281">
    <property type="term" value="P:DNA repair"/>
    <property type="evidence" value="ECO:0007669"/>
    <property type="project" value="TreeGrafter"/>
</dbReference>
<dbReference type="GO" id="GO:0008094">
    <property type="term" value="F:ATP-dependent activity, acting on DNA"/>
    <property type="evidence" value="ECO:0007669"/>
    <property type="project" value="TreeGrafter"/>
</dbReference>
<keyword evidence="3" id="KW-0067">ATP-binding</keyword>
<name>A0A5M9MZT3_9EURO</name>
<dbReference type="InterPro" id="IPR027417">
    <property type="entry name" value="P-loop_NTPase"/>
</dbReference>
<evidence type="ECO:0000313" key="6">
    <source>
        <dbReference type="EMBL" id="KAA8652622.1"/>
    </source>
</evidence>
<dbReference type="EMBL" id="QUQM01000002">
    <property type="protein sequence ID" value="KAA8652622.1"/>
    <property type="molecule type" value="Genomic_DNA"/>
</dbReference>
<dbReference type="InterPro" id="IPR014001">
    <property type="entry name" value="Helicase_ATP-bd"/>
</dbReference>
<dbReference type="GO" id="GO:0005524">
    <property type="term" value="F:ATP binding"/>
    <property type="evidence" value="ECO:0007669"/>
    <property type="project" value="UniProtKB-KW"/>
</dbReference>
<evidence type="ECO:0000256" key="1">
    <source>
        <dbReference type="ARBA" id="ARBA00022741"/>
    </source>
</evidence>
<dbReference type="SUPFAM" id="SSF52540">
    <property type="entry name" value="P-loop containing nucleoside triphosphate hydrolases"/>
    <property type="match status" value="2"/>
</dbReference>
<feature type="compositionally biased region" description="Basic and acidic residues" evidence="4">
    <location>
        <begin position="450"/>
        <end position="462"/>
    </location>
</feature>
<dbReference type="GO" id="GO:0016787">
    <property type="term" value="F:hydrolase activity"/>
    <property type="evidence" value="ECO:0007669"/>
    <property type="project" value="UniProtKB-KW"/>
</dbReference>
<keyword evidence="2" id="KW-0378">Hydrolase</keyword>
<dbReference type="VEuPathDB" id="FungiDB:EYZ11_010475"/>
<dbReference type="GO" id="GO:0005634">
    <property type="term" value="C:nucleus"/>
    <property type="evidence" value="ECO:0007669"/>
    <property type="project" value="TreeGrafter"/>
</dbReference>
<dbReference type="Proteomes" id="UP000324241">
    <property type="component" value="Unassembled WGS sequence"/>
</dbReference>
<evidence type="ECO:0000256" key="2">
    <source>
        <dbReference type="ARBA" id="ARBA00022801"/>
    </source>
</evidence>
<feature type="region of interest" description="Disordered" evidence="4">
    <location>
        <begin position="368"/>
        <end position="471"/>
    </location>
</feature>
<dbReference type="PANTHER" id="PTHR45626">
    <property type="entry name" value="TRANSCRIPTION TERMINATION FACTOR 2-RELATED"/>
    <property type="match status" value="1"/>
</dbReference>
<dbReference type="GeneID" id="54324229"/>
<protein>
    <recommendedName>
        <fullName evidence="5">Helicase ATP-binding domain-containing protein</fullName>
    </recommendedName>
</protein>
<reference evidence="6 7" key="1">
    <citation type="submission" date="2019-08" db="EMBL/GenBank/DDBJ databases">
        <title>The genome sequence of a newly discovered highly antifungal drug resistant Aspergillus species, Aspergillus tanneri NIH 1004.</title>
        <authorList>
            <person name="Mounaud S."/>
            <person name="Singh I."/>
            <person name="Joardar V."/>
            <person name="Pakala S."/>
            <person name="Pakala S."/>
            <person name="Venepally P."/>
            <person name="Chung J.K."/>
            <person name="Losada L."/>
            <person name="Nierman W.C."/>
        </authorList>
    </citation>
    <scope>NUCLEOTIDE SEQUENCE [LARGE SCALE GENOMIC DNA]</scope>
    <source>
        <strain evidence="6 7">NIH1004</strain>
    </source>
</reference>
<accession>A0A5M9MZT3</accession>
<feature type="compositionally biased region" description="Polar residues" evidence="4">
    <location>
        <begin position="415"/>
        <end position="443"/>
    </location>
</feature>
<gene>
    <name evidence="6" type="ORF">ATNIH1004_001527</name>
</gene>
<dbReference type="RefSeq" id="XP_033431983.1">
    <property type="nucleotide sequence ID" value="XM_033566226.1"/>
</dbReference>
<dbReference type="SMART" id="SM00487">
    <property type="entry name" value="DEXDc"/>
    <property type="match status" value="1"/>
</dbReference>
<organism evidence="6 7">
    <name type="scientific">Aspergillus tanneri</name>
    <dbReference type="NCBI Taxonomy" id="1220188"/>
    <lineage>
        <taxon>Eukaryota</taxon>
        <taxon>Fungi</taxon>
        <taxon>Dikarya</taxon>
        <taxon>Ascomycota</taxon>
        <taxon>Pezizomycotina</taxon>
        <taxon>Eurotiomycetes</taxon>
        <taxon>Eurotiomycetidae</taxon>
        <taxon>Eurotiales</taxon>
        <taxon>Aspergillaceae</taxon>
        <taxon>Aspergillus</taxon>
        <taxon>Aspergillus subgen. Circumdati</taxon>
    </lineage>
</organism>
<dbReference type="AlphaFoldDB" id="A0A5M9MZT3"/>
<dbReference type="VEuPathDB" id="FungiDB:EYZ11_010481"/>
<dbReference type="OrthoDB" id="4511048at2759"/>
<comment type="caution">
    <text evidence="6">The sequence shown here is derived from an EMBL/GenBank/DDBJ whole genome shotgun (WGS) entry which is preliminary data.</text>
</comment>
<feature type="domain" description="Helicase ATP-binding" evidence="5">
    <location>
        <begin position="533"/>
        <end position="870"/>
    </location>
</feature>
<proteinExistence type="predicted"/>